<dbReference type="InterPro" id="IPR026906">
    <property type="entry name" value="LRR_5"/>
</dbReference>
<dbReference type="OrthoDB" id="415426at2759"/>
<dbReference type="AlphaFoldDB" id="A2EPV0"/>
<dbReference type="VEuPathDB" id="TrichDB:TVAGG3_0359930"/>
<dbReference type="STRING" id="5722.A2EPV0"/>
<dbReference type="SMR" id="A2EPV0"/>
<name>A2EPV0_TRIV3</name>
<dbReference type="InterPro" id="IPR032675">
    <property type="entry name" value="LRR_dom_sf"/>
</dbReference>
<sequence>MSESGAIYSHDKLRMYVYPPSSKRIYFTLLEGVEHIERGVFLGCIYVEVITIPDGSIKSIGENAFRGCFNLQQITLPSSIKSIGLGAFTNCPILQCGGIIQNSTKSFIDIIKISGLDLKSQLYCSRFSCKRNSIYSPDIPISYYIVFILM</sequence>
<proteinExistence type="predicted"/>
<evidence type="ECO:0000313" key="1">
    <source>
        <dbReference type="EMBL" id="EAY05288.1"/>
    </source>
</evidence>
<dbReference type="SUPFAM" id="SSF52058">
    <property type="entry name" value="L domain-like"/>
    <property type="match status" value="1"/>
</dbReference>
<reference evidence="1" key="2">
    <citation type="journal article" date="2007" name="Science">
        <title>Draft genome sequence of the sexually transmitted pathogen Trichomonas vaginalis.</title>
        <authorList>
            <person name="Carlton J.M."/>
            <person name="Hirt R.P."/>
            <person name="Silva J.C."/>
            <person name="Delcher A.L."/>
            <person name="Schatz M."/>
            <person name="Zhao Q."/>
            <person name="Wortman J.R."/>
            <person name="Bidwell S.L."/>
            <person name="Alsmark U.C.M."/>
            <person name="Besteiro S."/>
            <person name="Sicheritz-Ponten T."/>
            <person name="Noel C.J."/>
            <person name="Dacks J.B."/>
            <person name="Foster P.G."/>
            <person name="Simillion C."/>
            <person name="Van de Peer Y."/>
            <person name="Miranda-Saavedra D."/>
            <person name="Barton G.J."/>
            <person name="Westrop G.D."/>
            <person name="Mueller S."/>
            <person name="Dessi D."/>
            <person name="Fiori P.L."/>
            <person name="Ren Q."/>
            <person name="Paulsen I."/>
            <person name="Zhang H."/>
            <person name="Bastida-Corcuera F.D."/>
            <person name="Simoes-Barbosa A."/>
            <person name="Brown M.T."/>
            <person name="Hayes R.D."/>
            <person name="Mukherjee M."/>
            <person name="Okumura C.Y."/>
            <person name="Schneider R."/>
            <person name="Smith A.J."/>
            <person name="Vanacova S."/>
            <person name="Villalvazo M."/>
            <person name="Haas B.J."/>
            <person name="Pertea M."/>
            <person name="Feldblyum T.V."/>
            <person name="Utterback T.R."/>
            <person name="Shu C.L."/>
            <person name="Osoegawa K."/>
            <person name="de Jong P.J."/>
            <person name="Hrdy I."/>
            <person name="Horvathova L."/>
            <person name="Zubacova Z."/>
            <person name="Dolezal P."/>
            <person name="Malik S.B."/>
            <person name="Logsdon J.M. Jr."/>
            <person name="Henze K."/>
            <person name="Gupta A."/>
            <person name="Wang C.C."/>
            <person name="Dunne R.L."/>
            <person name="Upcroft J.A."/>
            <person name="Upcroft P."/>
            <person name="White O."/>
            <person name="Salzberg S.L."/>
            <person name="Tang P."/>
            <person name="Chiu C.-H."/>
            <person name="Lee Y.-S."/>
            <person name="Embley T.M."/>
            <person name="Coombs G.H."/>
            <person name="Mottram J.C."/>
            <person name="Tachezy J."/>
            <person name="Fraser-Liggett C.M."/>
            <person name="Johnson P.J."/>
        </authorList>
    </citation>
    <scope>NUCLEOTIDE SEQUENCE [LARGE SCALE GENOMIC DNA]</scope>
    <source>
        <strain evidence="1">G3</strain>
    </source>
</reference>
<dbReference type="InParanoid" id="A2EPV0"/>
<dbReference type="Gene3D" id="3.80.10.10">
    <property type="entry name" value="Ribonuclease Inhibitor"/>
    <property type="match status" value="1"/>
</dbReference>
<dbReference type="RefSeq" id="XP_001317511.1">
    <property type="nucleotide sequence ID" value="XM_001317476.1"/>
</dbReference>
<reference evidence="1" key="1">
    <citation type="submission" date="2006-10" db="EMBL/GenBank/DDBJ databases">
        <authorList>
            <person name="Amadeo P."/>
            <person name="Zhao Q."/>
            <person name="Wortman J."/>
            <person name="Fraser-Liggett C."/>
            <person name="Carlton J."/>
        </authorList>
    </citation>
    <scope>NUCLEOTIDE SEQUENCE</scope>
    <source>
        <strain evidence="1">G3</strain>
    </source>
</reference>
<accession>A2EPV0</accession>
<dbReference type="VEuPathDB" id="TrichDB:TVAG_336800"/>
<keyword evidence="2" id="KW-1185">Reference proteome</keyword>
<dbReference type="Proteomes" id="UP000001542">
    <property type="component" value="Unassembled WGS sequence"/>
</dbReference>
<gene>
    <name evidence="1" type="ORF">TVAG_336800</name>
</gene>
<protein>
    <submittedName>
        <fullName evidence="1">Surface antigen BspA-like</fullName>
    </submittedName>
</protein>
<dbReference type="Pfam" id="PF13306">
    <property type="entry name" value="LRR_5"/>
    <property type="match status" value="1"/>
</dbReference>
<evidence type="ECO:0000313" key="2">
    <source>
        <dbReference type="Proteomes" id="UP000001542"/>
    </source>
</evidence>
<organism evidence="1 2">
    <name type="scientific">Trichomonas vaginalis (strain ATCC PRA-98 / G3)</name>
    <dbReference type="NCBI Taxonomy" id="412133"/>
    <lineage>
        <taxon>Eukaryota</taxon>
        <taxon>Metamonada</taxon>
        <taxon>Parabasalia</taxon>
        <taxon>Trichomonadida</taxon>
        <taxon>Trichomonadidae</taxon>
        <taxon>Trichomonas</taxon>
    </lineage>
</organism>
<dbReference type="EMBL" id="DS113452">
    <property type="protein sequence ID" value="EAY05288.1"/>
    <property type="molecule type" value="Genomic_DNA"/>
</dbReference>
<dbReference type="KEGG" id="tva:4763159"/>